<dbReference type="GO" id="GO:0019380">
    <property type="term" value="P:3-phenylpropionate catabolic process"/>
    <property type="evidence" value="ECO:0007669"/>
    <property type="project" value="TreeGrafter"/>
</dbReference>
<dbReference type="Pfam" id="PF00866">
    <property type="entry name" value="Ring_hydroxyl_B"/>
    <property type="match status" value="1"/>
</dbReference>
<keyword evidence="2" id="KW-0614">Plasmid</keyword>
<dbReference type="RefSeq" id="WP_247994980.1">
    <property type="nucleotide sequence ID" value="NZ_CP096020.1"/>
</dbReference>
<dbReference type="PANTHER" id="PTHR41534">
    <property type="entry name" value="BLR3401 PROTEIN"/>
    <property type="match status" value="1"/>
</dbReference>
<gene>
    <name evidence="2" type="ORF">MW046_15060</name>
</gene>
<protein>
    <submittedName>
        <fullName evidence="2">Aromatic-ring-hydroxylating dioxygenase subunit beta</fullName>
    </submittedName>
</protein>
<dbReference type="Proteomes" id="UP000831768">
    <property type="component" value="Plasmid unnamed1"/>
</dbReference>
<dbReference type="GO" id="GO:0051213">
    <property type="term" value="F:dioxygenase activity"/>
    <property type="evidence" value="ECO:0007669"/>
    <property type="project" value="UniProtKB-KW"/>
</dbReference>
<dbReference type="KEGG" id="haad:MW046_15060"/>
<dbReference type="CDD" id="cd00667">
    <property type="entry name" value="ring_hydroxylating_dioxygenases_beta"/>
    <property type="match status" value="1"/>
</dbReference>
<dbReference type="SUPFAM" id="SSF54427">
    <property type="entry name" value="NTF2-like"/>
    <property type="match status" value="1"/>
</dbReference>
<reference evidence="2" key="1">
    <citation type="submission" date="2022-04" db="EMBL/GenBank/DDBJ databases">
        <title>Halocatena sp. nov., isolated from a salt lake.</title>
        <authorList>
            <person name="Cui H.-L."/>
        </authorList>
    </citation>
    <scope>NUCLEOTIDE SEQUENCE</scope>
    <source>
        <strain evidence="2">AD-1</strain>
        <plasmid evidence="2">unnamed1</plasmid>
    </source>
</reference>
<keyword evidence="3" id="KW-1185">Reference proteome</keyword>
<sequence>MNGEYAAYARRSACEEFLYNEAYLLDDRRVFEWFDLVTEDIDYRVPVRTTRERSADEEFSDQAYHLKEDHESLRVRIERLENDFAWSENPPSRTRRFVSNVTVLDADDDSFDVRSNLLVHRSHEDSTTPDLLSAERRDTLRRTEDGLGLAARLVLLDHTVLPTDSLSIIL</sequence>
<dbReference type="NCBIfam" id="NF007479">
    <property type="entry name" value="PRK10069.1"/>
    <property type="match status" value="1"/>
</dbReference>
<name>A0A8U0A621_9EURY</name>
<dbReference type="EMBL" id="CP096020">
    <property type="protein sequence ID" value="UPM44326.1"/>
    <property type="molecule type" value="Genomic_DNA"/>
</dbReference>
<organism evidence="2 3">
    <name type="scientific">Halocatena salina</name>
    <dbReference type="NCBI Taxonomy" id="2934340"/>
    <lineage>
        <taxon>Archaea</taxon>
        <taxon>Methanobacteriati</taxon>
        <taxon>Methanobacteriota</taxon>
        <taxon>Stenosarchaea group</taxon>
        <taxon>Halobacteria</taxon>
        <taxon>Halobacteriales</taxon>
        <taxon>Natronomonadaceae</taxon>
        <taxon>Halocatena</taxon>
    </lineage>
</organism>
<keyword evidence="2" id="KW-0223">Dioxygenase</keyword>
<accession>A0A8U0A621</accession>
<dbReference type="Gene3D" id="3.10.450.50">
    <property type="match status" value="1"/>
</dbReference>
<evidence type="ECO:0000313" key="2">
    <source>
        <dbReference type="EMBL" id="UPM44326.1"/>
    </source>
</evidence>
<proteinExistence type="predicted"/>
<keyword evidence="1" id="KW-0560">Oxidoreductase</keyword>
<dbReference type="GeneID" id="71929393"/>
<evidence type="ECO:0000256" key="1">
    <source>
        <dbReference type="ARBA" id="ARBA00023002"/>
    </source>
</evidence>
<evidence type="ECO:0000313" key="3">
    <source>
        <dbReference type="Proteomes" id="UP000831768"/>
    </source>
</evidence>
<geneLocation type="plasmid" evidence="2 3">
    <name>unnamed1</name>
</geneLocation>
<dbReference type="AlphaFoldDB" id="A0A8U0A621"/>
<dbReference type="PANTHER" id="PTHR41534:SF2">
    <property type="entry name" value="3-PHENYLPROPIONATE_CINNAMIC ACID DIOXYGENASE SUBUNIT BETA"/>
    <property type="match status" value="1"/>
</dbReference>
<dbReference type="InterPro" id="IPR032710">
    <property type="entry name" value="NTF2-like_dom_sf"/>
</dbReference>
<dbReference type="InterPro" id="IPR000391">
    <property type="entry name" value="Rng_hydr_dOase-bsu"/>
</dbReference>